<evidence type="ECO:0000256" key="4">
    <source>
        <dbReference type="PROSITE-ProRule" id="PRU00433"/>
    </source>
</evidence>
<protein>
    <submittedName>
        <fullName evidence="7">Membrane protein</fullName>
    </submittedName>
</protein>
<dbReference type="InterPro" id="IPR010389">
    <property type="entry name" value="Urate_ox_N"/>
</dbReference>
<keyword evidence="5" id="KW-1133">Transmembrane helix</keyword>
<dbReference type="PROSITE" id="PS51007">
    <property type="entry name" value="CYTC"/>
    <property type="match status" value="1"/>
</dbReference>
<comment type="caution">
    <text evidence="7">The sequence shown here is derived from an EMBL/GenBank/DDBJ whole genome shotgun (WGS) entry which is preliminary data.</text>
</comment>
<keyword evidence="8" id="KW-1185">Reference proteome</keyword>
<dbReference type="Proteomes" id="UP001237448">
    <property type="component" value="Unassembled WGS sequence"/>
</dbReference>
<dbReference type="InterPro" id="IPR009056">
    <property type="entry name" value="Cyt_c-like_dom"/>
</dbReference>
<feature type="transmembrane region" description="Helical" evidence="5">
    <location>
        <begin position="113"/>
        <end position="135"/>
    </location>
</feature>
<feature type="transmembrane region" description="Helical" evidence="5">
    <location>
        <begin position="251"/>
        <end position="269"/>
    </location>
</feature>
<accession>A0ABU0FF04</accession>
<reference evidence="7 8" key="1">
    <citation type="submission" date="2023-07" db="EMBL/GenBank/DDBJ databases">
        <title>Genomic Encyclopedia of Type Strains, Phase IV (KMG-IV): sequencing the most valuable type-strain genomes for metagenomic binning, comparative biology and taxonomic classification.</title>
        <authorList>
            <person name="Goeker M."/>
        </authorList>
    </citation>
    <scope>NUCLEOTIDE SEQUENCE [LARGE SCALE GENOMIC DNA]</scope>
    <source>
        <strain evidence="7 8">DSM 5896</strain>
    </source>
</reference>
<dbReference type="RefSeq" id="WP_307428147.1">
    <property type="nucleotide sequence ID" value="NZ_JAUSVK010000001.1"/>
</dbReference>
<keyword evidence="5" id="KW-0472">Membrane</keyword>
<evidence type="ECO:0000259" key="6">
    <source>
        <dbReference type="PROSITE" id="PS51007"/>
    </source>
</evidence>
<proteinExistence type="predicted"/>
<evidence type="ECO:0000256" key="3">
    <source>
        <dbReference type="ARBA" id="ARBA00023004"/>
    </source>
</evidence>
<feature type="transmembrane region" description="Helical" evidence="5">
    <location>
        <begin position="12"/>
        <end position="34"/>
    </location>
</feature>
<evidence type="ECO:0000256" key="5">
    <source>
        <dbReference type="SAM" id="Phobius"/>
    </source>
</evidence>
<evidence type="ECO:0000256" key="1">
    <source>
        <dbReference type="ARBA" id="ARBA00022617"/>
    </source>
</evidence>
<dbReference type="EMBL" id="JAUSVK010000001">
    <property type="protein sequence ID" value="MDQ0393190.1"/>
    <property type="molecule type" value="Genomic_DNA"/>
</dbReference>
<keyword evidence="5" id="KW-0812">Transmembrane</keyword>
<gene>
    <name evidence="7" type="ORF">J3R73_002982</name>
</gene>
<feature type="transmembrane region" description="Helical" evidence="5">
    <location>
        <begin position="147"/>
        <end position="169"/>
    </location>
</feature>
<evidence type="ECO:0000313" key="7">
    <source>
        <dbReference type="EMBL" id="MDQ0393190.1"/>
    </source>
</evidence>
<keyword evidence="3 4" id="KW-0408">Iron</keyword>
<dbReference type="Pfam" id="PF06181">
    <property type="entry name" value="Urate_ox_N"/>
    <property type="match status" value="1"/>
</dbReference>
<dbReference type="SUPFAM" id="SSF46626">
    <property type="entry name" value="Cytochrome c"/>
    <property type="match status" value="1"/>
</dbReference>
<sequence length="394" mass="43095">MAGFFIDWFNLLLRWGHMTLGIAWIGASFHFVWLDFSFRKRERMNQGVYGTSWMVHGGGFYHVEKYLVAPATLPGDLHWFKWEAYLTWMSGMFLLAVQYYWNADAYLIDASVMPLSQSGAIAISLLTLAGGWIVYDGLCRSRIGRSPGLLVACVFALVVGAAYLFTHIFSGRGALIHVGAFMGTIMAANVFMVIIPNQSVMVGQLMRGEVPDGEFGRIGKQRSLHNNYLTLPVLLMMISNHYPFLTGSGQAWIVVALVLVIGALVRHFINRGDAGDPFEKHAWALPVAAVALLAAIFVSLPREAPAMVGGPVSDDRVLAITGTHCIACHSAKPTNSAFAAPPKGVVLTTLDGIRQHGDQIKQFAVIGRAMPLGNTTHITDLERAELGAWIDAHK</sequence>
<name>A0ABU0FF04_9HYPH</name>
<dbReference type="InterPro" id="IPR036909">
    <property type="entry name" value="Cyt_c-like_dom_sf"/>
</dbReference>
<evidence type="ECO:0000256" key="2">
    <source>
        <dbReference type="ARBA" id="ARBA00022723"/>
    </source>
</evidence>
<feature type="transmembrane region" description="Helical" evidence="5">
    <location>
        <begin position="175"/>
        <end position="195"/>
    </location>
</feature>
<feature type="transmembrane region" description="Helical" evidence="5">
    <location>
        <begin position="281"/>
        <end position="300"/>
    </location>
</feature>
<keyword evidence="1 4" id="KW-0349">Heme</keyword>
<evidence type="ECO:0000313" key="8">
    <source>
        <dbReference type="Proteomes" id="UP001237448"/>
    </source>
</evidence>
<feature type="domain" description="Cytochrome c" evidence="6">
    <location>
        <begin position="304"/>
        <end position="394"/>
    </location>
</feature>
<organism evidence="7 8">
    <name type="scientific">Labrys monachus</name>
    <dbReference type="NCBI Taxonomy" id="217067"/>
    <lineage>
        <taxon>Bacteria</taxon>
        <taxon>Pseudomonadati</taxon>
        <taxon>Pseudomonadota</taxon>
        <taxon>Alphaproteobacteria</taxon>
        <taxon>Hyphomicrobiales</taxon>
        <taxon>Xanthobacteraceae</taxon>
        <taxon>Labrys</taxon>
    </lineage>
</organism>
<keyword evidence="2 4" id="KW-0479">Metal-binding</keyword>
<feature type="transmembrane region" description="Helical" evidence="5">
    <location>
        <begin position="84"/>
        <end position="101"/>
    </location>
</feature>